<dbReference type="RefSeq" id="XP_032827780.1">
    <property type="nucleotide sequence ID" value="XM_032971889.1"/>
</dbReference>
<protein>
    <submittedName>
        <fullName evidence="12">Laccase domain-containing protein 1</fullName>
    </submittedName>
</protein>
<comment type="catalytic activity">
    <reaction evidence="9">
        <text>S-methyl-5'-thioadenosine + phosphate = 5-(methylsulfanyl)-alpha-D-ribose 1-phosphate + adenine</text>
        <dbReference type="Rhea" id="RHEA:11852"/>
        <dbReference type="ChEBI" id="CHEBI:16708"/>
        <dbReference type="ChEBI" id="CHEBI:17509"/>
        <dbReference type="ChEBI" id="CHEBI:43474"/>
        <dbReference type="ChEBI" id="CHEBI:58533"/>
        <dbReference type="EC" id="2.4.2.28"/>
    </reaction>
    <physiologicalReaction direction="left-to-right" evidence="9">
        <dbReference type="Rhea" id="RHEA:11853"/>
    </physiologicalReaction>
</comment>
<evidence type="ECO:0000313" key="11">
    <source>
        <dbReference type="Proteomes" id="UP001318040"/>
    </source>
</evidence>
<comment type="catalytic activity">
    <reaction evidence="8">
        <text>adenosine + phosphate = alpha-D-ribose 1-phosphate + adenine</text>
        <dbReference type="Rhea" id="RHEA:27642"/>
        <dbReference type="ChEBI" id="CHEBI:16335"/>
        <dbReference type="ChEBI" id="CHEBI:16708"/>
        <dbReference type="ChEBI" id="CHEBI:43474"/>
        <dbReference type="ChEBI" id="CHEBI:57720"/>
        <dbReference type="EC" id="2.4.2.1"/>
    </reaction>
    <physiologicalReaction direction="left-to-right" evidence="8">
        <dbReference type="Rhea" id="RHEA:27643"/>
    </physiologicalReaction>
</comment>
<dbReference type="AlphaFoldDB" id="A0AAJ7XB14"/>
<dbReference type="InterPro" id="IPR011324">
    <property type="entry name" value="Cytotoxic_necrot_fac-like_cat"/>
</dbReference>
<evidence type="ECO:0000256" key="2">
    <source>
        <dbReference type="ARBA" id="ARBA00007353"/>
    </source>
</evidence>
<dbReference type="PANTHER" id="PTHR30616:SF2">
    <property type="entry name" value="PURINE NUCLEOSIDE PHOSPHORYLASE LACC1"/>
    <property type="match status" value="1"/>
</dbReference>
<evidence type="ECO:0000256" key="5">
    <source>
        <dbReference type="ARBA" id="ARBA00022801"/>
    </source>
</evidence>
<organism evidence="11 12">
    <name type="scientific">Petromyzon marinus</name>
    <name type="common">Sea lamprey</name>
    <dbReference type="NCBI Taxonomy" id="7757"/>
    <lineage>
        <taxon>Eukaryota</taxon>
        <taxon>Metazoa</taxon>
        <taxon>Chordata</taxon>
        <taxon>Craniata</taxon>
        <taxon>Vertebrata</taxon>
        <taxon>Cyclostomata</taxon>
        <taxon>Hyperoartia</taxon>
        <taxon>Petromyzontiformes</taxon>
        <taxon>Petromyzontidae</taxon>
        <taxon>Petromyzon</taxon>
    </lineage>
</organism>
<evidence type="ECO:0000256" key="3">
    <source>
        <dbReference type="ARBA" id="ARBA00022679"/>
    </source>
</evidence>
<dbReference type="SUPFAM" id="SSF64438">
    <property type="entry name" value="CNF1/YfiH-like putative cysteine hydrolases"/>
    <property type="match status" value="2"/>
</dbReference>
<dbReference type="Proteomes" id="UP001318040">
    <property type="component" value="Chromosome 47"/>
</dbReference>
<gene>
    <name evidence="12" type="primary">LACC1</name>
</gene>
<evidence type="ECO:0000256" key="7">
    <source>
        <dbReference type="ARBA" id="ARBA00047989"/>
    </source>
</evidence>
<accession>A0AAJ7XB14</accession>
<evidence type="ECO:0000256" key="4">
    <source>
        <dbReference type="ARBA" id="ARBA00022723"/>
    </source>
</evidence>
<comment type="catalytic activity">
    <reaction evidence="7">
        <text>adenosine + H2O + H(+) = inosine + NH4(+)</text>
        <dbReference type="Rhea" id="RHEA:24408"/>
        <dbReference type="ChEBI" id="CHEBI:15377"/>
        <dbReference type="ChEBI" id="CHEBI:15378"/>
        <dbReference type="ChEBI" id="CHEBI:16335"/>
        <dbReference type="ChEBI" id="CHEBI:17596"/>
        <dbReference type="ChEBI" id="CHEBI:28938"/>
        <dbReference type="EC" id="3.5.4.4"/>
    </reaction>
    <physiologicalReaction direction="left-to-right" evidence="7">
        <dbReference type="Rhea" id="RHEA:24409"/>
    </physiologicalReaction>
</comment>
<dbReference type="Gene3D" id="3.60.140.10">
    <property type="entry name" value="CNF1/YfiH-like putative cysteine hydrolases"/>
    <property type="match status" value="1"/>
</dbReference>
<keyword evidence="6" id="KW-0862">Zinc</keyword>
<evidence type="ECO:0000256" key="6">
    <source>
        <dbReference type="ARBA" id="ARBA00022833"/>
    </source>
</evidence>
<dbReference type="GO" id="GO:0016787">
    <property type="term" value="F:hydrolase activity"/>
    <property type="evidence" value="ECO:0007669"/>
    <property type="project" value="UniProtKB-KW"/>
</dbReference>
<dbReference type="Pfam" id="PF02578">
    <property type="entry name" value="Cu-oxidase_4"/>
    <property type="match status" value="1"/>
</dbReference>
<dbReference type="KEGG" id="pmrn:116952497"/>
<reference evidence="12" key="1">
    <citation type="submission" date="2025-08" db="UniProtKB">
        <authorList>
            <consortium name="RefSeq"/>
        </authorList>
    </citation>
    <scope>IDENTIFICATION</scope>
    <source>
        <tissue evidence="12">Sperm</tissue>
    </source>
</reference>
<proteinExistence type="inferred from homology"/>
<feature type="region of interest" description="Disordered" evidence="10">
    <location>
        <begin position="230"/>
        <end position="275"/>
    </location>
</feature>
<dbReference type="PANTHER" id="PTHR30616">
    <property type="entry name" value="UNCHARACTERIZED PROTEIN YFIH"/>
    <property type="match status" value="1"/>
</dbReference>
<evidence type="ECO:0000313" key="12">
    <source>
        <dbReference type="RefSeq" id="XP_032827780.1"/>
    </source>
</evidence>
<dbReference type="CDD" id="cd16833">
    <property type="entry name" value="YfiH"/>
    <property type="match status" value="1"/>
</dbReference>
<evidence type="ECO:0000256" key="10">
    <source>
        <dbReference type="SAM" id="MobiDB-lite"/>
    </source>
</evidence>
<keyword evidence="11" id="KW-1185">Reference proteome</keyword>
<evidence type="ECO:0000256" key="1">
    <source>
        <dbReference type="ARBA" id="ARBA00000553"/>
    </source>
</evidence>
<evidence type="ECO:0000256" key="8">
    <source>
        <dbReference type="ARBA" id="ARBA00048968"/>
    </source>
</evidence>
<feature type="compositionally biased region" description="Basic residues" evidence="10">
    <location>
        <begin position="239"/>
        <end position="249"/>
    </location>
</feature>
<evidence type="ECO:0000256" key="9">
    <source>
        <dbReference type="ARBA" id="ARBA00049893"/>
    </source>
</evidence>
<dbReference type="CTD" id="144811"/>
<keyword evidence="5" id="KW-0378">Hydrolase</keyword>
<sequence length="475" mass="49959">MAGEALLLDLPGLGPGFRADPASFLPAAPRLSSGRGRPSLLLVLCSPRDDDDDAAASAVTAAFKDSAAAEPPGLAPPCYVLRDDSVARLFYRAKGRVDELALARVTVVTGGHRAALLGAYAAEMFTPVYDVEVAATGPGVPSVLSPAELAAVRADVEACFRGLPAIMGPVRVLRSPLIPEERFLHGFSTRQGGVSHLPGMSSLNLSRSVRRRDPPGATVENKRRLAQAAGFALDSLRTPKARRHARPTHGPHTPHTDPTHRPHTQTPHGPHTHTGYDVAVSHQVCHSTAVWVLGPEEPAEYDGLLTARPGVTLGAPGADCIPLLLADPVRGACGAVHSGWRGTVGDIGGVAVRAMVAELGCSARDLRVVLGPSIGPCCFQVGPEVAARFSAIDATCLRHLADGTTNGDLRRATRILLERSGVLPEHIDDGTAPGQRDADTGVVTLCTSCHPELFFSYRRDGSEFGTMLGFIALRE</sequence>
<comment type="catalytic activity">
    <reaction evidence="1">
        <text>inosine + phosphate = alpha-D-ribose 1-phosphate + hypoxanthine</text>
        <dbReference type="Rhea" id="RHEA:27646"/>
        <dbReference type="ChEBI" id="CHEBI:17368"/>
        <dbReference type="ChEBI" id="CHEBI:17596"/>
        <dbReference type="ChEBI" id="CHEBI:43474"/>
        <dbReference type="ChEBI" id="CHEBI:57720"/>
        <dbReference type="EC" id="2.4.2.1"/>
    </reaction>
    <physiologicalReaction direction="left-to-right" evidence="1">
        <dbReference type="Rhea" id="RHEA:27647"/>
    </physiologicalReaction>
</comment>
<dbReference type="InterPro" id="IPR003730">
    <property type="entry name" value="Cu_polyphenol_OxRdtase"/>
</dbReference>
<dbReference type="GO" id="GO:0005507">
    <property type="term" value="F:copper ion binding"/>
    <property type="evidence" value="ECO:0007669"/>
    <property type="project" value="TreeGrafter"/>
</dbReference>
<comment type="similarity">
    <text evidence="2">Belongs to the purine nucleoside phosphorylase YfiH/LACC1 family.</text>
</comment>
<dbReference type="InterPro" id="IPR038371">
    <property type="entry name" value="Cu_polyphenol_OxRdtase_sf"/>
</dbReference>
<feature type="compositionally biased region" description="Low complexity" evidence="10">
    <location>
        <begin position="264"/>
        <end position="275"/>
    </location>
</feature>
<dbReference type="GO" id="GO:0017061">
    <property type="term" value="F:S-methyl-5-thioadenosine phosphorylase activity"/>
    <property type="evidence" value="ECO:0007669"/>
    <property type="project" value="UniProtKB-EC"/>
</dbReference>
<keyword evidence="4" id="KW-0479">Metal-binding</keyword>
<keyword evidence="3" id="KW-0808">Transferase</keyword>
<name>A0AAJ7XB14_PETMA</name>